<keyword evidence="10" id="KW-0472">Membrane</keyword>
<keyword evidence="6" id="KW-0067">ATP-binding</keyword>
<evidence type="ECO:0000256" key="2">
    <source>
        <dbReference type="ARBA" id="ARBA00022527"/>
    </source>
</evidence>
<dbReference type="EMBL" id="WBMT01000015">
    <property type="protein sequence ID" value="KAB2344741.1"/>
    <property type="molecule type" value="Genomic_DNA"/>
</dbReference>
<keyword evidence="10" id="KW-1133">Transmembrane helix</keyword>
<dbReference type="CDD" id="cd14014">
    <property type="entry name" value="STKc_PknB_like"/>
    <property type="match status" value="1"/>
</dbReference>
<feature type="transmembrane region" description="Helical" evidence="10">
    <location>
        <begin position="312"/>
        <end position="334"/>
    </location>
</feature>
<protein>
    <recommendedName>
        <fullName evidence="1">non-specific serine/threonine protein kinase</fullName>
        <ecNumber evidence="1">2.7.11.1</ecNumber>
    </recommendedName>
</protein>
<dbReference type="PROSITE" id="PS00108">
    <property type="entry name" value="PROTEIN_KINASE_ST"/>
    <property type="match status" value="1"/>
</dbReference>
<comment type="caution">
    <text evidence="12">The sequence shown here is derived from an EMBL/GenBank/DDBJ whole genome shotgun (WGS) entry which is preliminary data.</text>
</comment>
<evidence type="ECO:0000256" key="7">
    <source>
        <dbReference type="ARBA" id="ARBA00047899"/>
    </source>
</evidence>
<dbReference type="PANTHER" id="PTHR43289:SF6">
    <property type="entry name" value="SERINE_THREONINE-PROTEIN KINASE NEKL-3"/>
    <property type="match status" value="1"/>
</dbReference>
<dbReference type="GO" id="GO:0005524">
    <property type="term" value="F:ATP binding"/>
    <property type="evidence" value="ECO:0007669"/>
    <property type="project" value="UniProtKB-KW"/>
</dbReference>
<feature type="region of interest" description="Disordered" evidence="9">
    <location>
        <begin position="347"/>
        <end position="439"/>
    </location>
</feature>
<evidence type="ECO:0000256" key="3">
    <source>
        <dbReference type="ARBA" id="ARBA00022679"/>
    </source>
</evidence>
<reference evidence="12 13" key="1">
    <citation type="submission" date="2019-09" db="EMBL/GenBank/DDBJ databases">
        <title>Actinomadura physcomitrii sp. nov., a novel actinomycete isolated from moss [Physcomitrium sphaericum (Ludw) Fuernr].</title>
        <authorList>
            <person name="Zhuang X."/>
            <person name="Liu C."/>
        </authorList>
    </citation>
    <scope>NUCLEOTIDE SEQUENCE [LARGE SCALE GENOMIC DNA]</scope>
    <source>
        <strain evidence="12 13">HMC1</strain>
    </source>
</reference>
<dbReference type="Proteomes" id="UP000468735">
    <property type="component" value="Unassembled WGS sequence"/>
</dbReference>
<dbReference type="GO" id="GO:0045717">
    <property type="term" value="P:negative regulation of fatty acid biosynthetic process"/>
    <property type="evidence" value="ECO:0007669"/>
    <property type="project" value="UniProtKB-ARBA"/>
</dbReference>
<sequence>MSGDFLLNERYRLLELLATGGMGEVWRAEDEALAREVAVKLLRQELVSDDRACGRFGAEARFAAGLRHGGIAQVYDYGEQDGRAYFVMELVPGEPLSAILERTGALTPEATLDLVAQAARALAVAHDHGIVHRDVKPANLMIASDGTVKITDFGIARALSATSSQTQTGMVMGTAHYISPEQASGQEITPASDLYSLGVVAYECLTGNAPFDADTPVGIALKHVRDAPPELPPSVPAGVRSLITALLAKAPAERPAGANQTADRAEMIRQALLLGGDGDQVVLGGDHAALPQFDGGATPDNLTEVPGQRRSALMYTSVTAGVVLLGVIVVGSLWRGFSSAGLVETRSPLPAVQPGGEPPSTTTPTVHPRPTNGRRPIVPADPSTSRPSKTSQKKPTRKPTKETPTAPTPTPAESTTTPPTLSPVPSPSDSGELGSEDKV</sequence>
<evidence type="ECO:0000256" key="8">
    <source>
        <dbReference type="ARBA" id="ARBA00048679"/>
    </source>
</evidence>
<evidence type="ECO:0000256" key="4">
    <source>
        <dbReference type="ARBA" id="ARBA00022741"/>
    </source>
</evidence>
<dbReference type="PROSITE" id="PS50011">
    <property type="entry name" value="PROTEIN_KINASE_DOM"/>
    <property type="match status" value="1"/>
</dbReference>
<organism evidence="12 13">
    <name type="scientific">Actinomadura rudentiformis</name>
    <dbReference type="NCBI Taxonomy" id="359158"/>
    <lineage>
        <taxon>Bacteria</taxon>
        <taxon>Bacillati</taxon>
        <taxon>Actinomycetota</taxon>
        <taxon>Actinomycetes</taxon>
        <taxon>Streptosporangiales</taxon>
        <taxon>Thermomonosporaceae</taxon>
        <taxon>Actinomadura</taxon>
    </lineage>
</organism>
<feature type="domain" description="Protein kinase" evidence="11">
    <location>
        <begin position="11"/>
        <end position="273"/>
    </location>
</feature>
<gene>
    <name evidence="12" type="ORF">F8566_29475</name>
</gene>
<proteinExistence type="predicted"/>
<keyword evidence="3" id="KW-0808">Transferase</keyword>
<dbReference type="InterPro" id="IPR011009">
    <property type="entry name" value="Kinase-like_dom_sf"/>
</dbReference>
<dbReference type="GO" id="GO:0004674">
    <property type="term" value="F:protein serine/threonine kinase activity"/>
    <property type="evidence" value="ECO:0007669"/>
    <property type="project" value="UniProtKB-KW"/>
</dbReference>
<evidence type="ECO:0000313" key="13">
    <source>
        <dbReference type="Proteomes" id="UP000468735"/>
    </source>
</evidence>
<dbReference type="Pfam" id="PF00069">
    <property type="entry name" value="Pkinase"/>
    <property type="match status" value="1"/>
</dbReference>
<dbReference type="Gene3D" id="1.10.510.10">
    <property type="entry name" value="Transferase(Phosphotransferase) domain 1"/>
    <property type="match status" value="1"/>
</dbReference>
<dbReference type="AlphaFoldDB" id="A0A6H9YPI6"/>
<dbReference type="PANTHER" id="PTHR43289">
    <property type="entry name" value="MITOGEN-ACTIVATED PROTEIN KINASE KINASE KINASE 20-RELATED"/>
    <property type="match status" value="1"/>
</dbReference>
<dbReference type="Gene3D" id="3.30.200.20">
    <property type="entry name" value="Phosphorylase Kinase, domain 1"/>
    <property type="match status" value="1"/>
</dbReference>
<evidence type="ECO:0000259" key="11">
    <source>
        <dbReference type="PROSITE" id="PS50011"/>
    </source>
</evidence>
<keyword evidence="2 12" id="KW-0723">Serine/threonine-protein kinase</keyword>
<comment type="catalytic activity">
    <reaction evidence="7">
        <text>L-threonyl-[protein] + ATP = O-phospho-L-threonyl-[protein] + ADP + H(+)</text>
        <dbReference type="Rhea" id="RHEA:46608"/>
        <dbReference type="Rhea" id="RHEA-COMP:11060"/>
        <dbReference type="Rhea" id="RHEA-COMP:11605"/>
        <dbReference type="ChEBI" id="CHEBI:15378"/>
        <dbReference type="ChEBI" id="CHEBI:30013"/>
        <dbReference type="ChEBI" id="CHEBI:30616"/>
        <dbReference type="ChEBI" id="CHEBI:61977"/>
        <dbReference type="ChEBI" id="CHEBI:456216"/>
        <dbReference type="EC" id="2.7.11.1"/>
    </reaction>
</comment>
<dbReference type="InterPro" id="IPR008271">
    <property type="entry name" value="Ser/Thr_kinase_AS"/>
</dbReference>
<name>A0A6H9YPI6_9ACTN</name>
<dbReference type="SMART" id="SM00220">
    <property type="entry name" value="S_TKc"/>
    <property type="match status" value="1"/>
</dbReference>
<evidence type="ECO:0000313" key="12">
    <source>
        <dbReference type="EMBL" id="KAB2344741.1"/>
    </source>
</evidence>
<evidence type="ECO:0000256" key="5">
    <source>
        <dbReference type="ARBA" id="ARBA00022777"/>
    </source>
</evidence>
<keyword evidence="13" id="KW-1185">Reference proteome</keyword>
<dbReference type="FunFam" id="1.10.510.10:FF:000021">
    <property type="entry name" value="Serine/threonine protein kinase"/>
    <property type="match status" value="1"/>
</dbReference>
<keyword evidence="4" id="KW-0547">Nucleotide-binding</keyword>
<keyword evidence="5 12" id="KW-0418">Kinase</keyword>
<dbReference type="SUPFAM" id="SSF56112">
    <property type="entry name" value="Protein kinase-like (PK-like)"/>
    <property type="match status" value="1"/>
</dbReference>
<dbReference type="EC" id="2.7.11.1" evidence="1"/>
<dbReference type="FunFam" id="3.30.200.20:FF:000035">
    <property type="entry name" value="Serine/threonine protein kinase Stk1"/>
    <property type="match status" value="1"/>
</dbReference>
<evidence type="ECO:0000256" key="10">
    <source>
        <dbReference type="SAM" id="Phobius"/>
    </source>
</evidence>
<dbReference type="InterPro" id="IPR000719">
    <property type="entry name" value="Prot_kinase_dom"/>
</dbReference>
<evidence type="ECO:0000256" key="9">
    <source>
        <dbReference type="SAM" id="MobiDB-lite"/>
    </source>
</evidence>
<accession>A0A6H9YPI6</accession>
<evidence type="ECO:0000256" key="6">
    <source>
        <dbReference type="ARBA" id="ARBA00022840"/>
    </source>
</evidence>
<comment type="catalytic activity">
    <reaction evidence="8">
        <text>L-seryl-[protein] + ATP = O-phospho-L-seryl-[protein] + ADP + H(+)</text>
        <dbReference type="Rhea" id="RHEA:17989"/>
        <dbReference type="Rhea" id="RHEA-COMP:9863"/>
        <dbReference type="Rhea" id="RHEA-COMP:11604"/>
        <dbReference type="ChEBI" id="CHEBI:15378"/>
        <dbReference type="ChEBI" id="CHEBI:29999"/>
        <dbReference type="ChEBI" id="CHEBI:30616"/>
        <dbReference type="ChEBI" id="CHEBI:83421"/>
        <dbReference type="ChEBI" id="CHEBI:456216"/>
        <dbReference type="EC" id="2.7.11.1"/>
    </reaction>
</comment>
<evidence type="ECO:0000256" key="1">
    <source>
        <dbReference type="ARBA" id="ARBA00012513"/>
    </source>
</evidence>
<keyword evidence="10" id="KW-0812">Transmembrane</keyword>
<dbReference type="OrthoDB" id="9762169at2"/>
<feature type="compositionally biased region" description="Low complexity" evidence="9">
    <location>
        <begin position="354"/>
        <end position="365"/>
    </location>
</feature>
<dbReference type="RefSeq" id="WP_151565109.1">
    <property type="nucleotide sequence ID" value="NZ_WBMT01000015.1"/>
</dbReference>